<dbReference type="InterPro" id="IPR008969">
    <property type="entry name" value="CarboxyPept-like_regulatory"/>
</dbReference>
<accession>A0ABY7LQP9</accession>
<keyword evidence="1" id="KW-0732">Signal</keyword>
<keyword evidence="3" id="KW-1185">Reference proteome</keyword>
<organism evidence="2 3">
    <name type="scientific">Hymenobacter canadensis</name>
    <dbReference type="NCBI Taxonomy" id="2999067"/>
    <lineage>
        <taxon>Bacteria</taxon>
        <taxon>Pseudomonadati</taxon>
        <taxon>Bacteroidota</taxon>
        <taxon>Cytophagia</taxon>
        <taxon>Cytophagales</taxon>
        <taxon>Hymenobacteraceae</taxon>
        <taxon>Hymenobacter</taxon>
    </lineage>
</organism>
<protein>
    <submittedName>
        <fullName evidence="2">Carboxypeptidase-like regulatory domain-containing protein</fullName>
    </submittedName>
</protein>
<dbReference type="RefSeq" id="WP_269560295.1">
    <property type="nucleotide sequence ID" value="NZ_CP114767.1"/>
</dbReference>
<evidence type="ECO:0000256" key="1">
    <source>
        <dbReference type="SAM" id="SignalP"/>
    </source>
</evidence>
<feature type="signal peptide" evidence="1">
    <location>
        <begin position="1"/>
        <end position="22"/>
    </location>
</feature>
<dbReference type="Proteomes" id="UP001211005">
    <property type="component" value="Chromosome"/>
</dbReference>
<dbReference type="Pfam" id="PF13715">
    <property type="entry name" value="CarbopepD_reg_2"/>
    <property type="match status" value="1"/>
</dbReference>
<proteinExistence type="predicted"/>
<sequence>MTEIRFLGCLLLSLLLAVAASAQGLWVEGRVVDERQQPVPYASVGWANGSGGTATNEIGEFRLRAPALPLRLVVLSMGYGRTEVEVSAVGAPLTLVLQASAVVLPEVTVRNPDKVALELVQRASAKLLRHARSLQYGKAFYRQKTRQNGQYREFFDAFYDVKFSNRVIEGWDLAESRYAFTPGGFTFTNFSSLIRRVPVFSRHPFREKLLVPLGPDAAKNFRFTLRSIISEAGRETAVIDFEPKSQVSKPATAGTLYIDVATAALRRQEQEVSLSSMLSFRMEPEYQRTSDHFRLVSDFAPLDDSLTRLASTRAESSIVFSRAHARPDSTQVAAQLVFYQYTPRLPGHAYQEVGRHSRDLQQVMKQVYNPQFWLENEVLRASPIEEKVIKDFEGRKVFGQL</sequence>
<dbReference type="SUPFAM" id="SSF49464">
    <property type="entry name" value="Carboxypeptidase regulatory domain-like"/>
    <property type="match status" value="1"/>
</dbReference>
<name>A0ABY7LQP9_9BACT</name>
<reference evidence="2 3" key="1">
    <citation type="submission" date="2022-12" db="EMBL/GenBank/DDBJ databases">
        <title>Hymenobacter canadensis sp. nov. isolated from lake water of the Cambridge Bay, Canada.</title>
        <authorList>
            <person name="Kim W.H."/>
            <person name="Lee Y.M."/>
        </authorList>
    </citation>
    <scope>NUCLEOTIDE SEQUENCE [LARGE SCALE GENOMIC DNA]</scope>
    <source>
        <strain evidence="2 3">PAMC 29467</strain>
    </source>
</reference>
<evidence type="ECO:0000313" key="3">
    <source>
        <dbReference type="Proteomes" id="UP001211005"/>
    </source>
</evidence>
<dbReference type="EMBL" id="CP114767">
    <property type="protein sequence ID" value="WBA42236.1"/>
    <property type="molecule type" value="Genomic_DNA"/>
</dbReference>
<evidence type="ECO:0000313" key="2">
    <source>
        <dbReference type="EMBL" id="WBA42236.1"/>
    </source>
</evidence>
<gene>
    <name evidence="2" type="ORF">O3303_01455</name>
</gene>
<feature type="chain" id="PRO_5047312906" evidence="1">
    <location>
        <begin position="23"/>
        <end position="401"/>
    </location>
</feature>